<dbReference type="SUPFAM" id="SSF46557">
    <property type="entry name" value="GreA transcript cleavage protein, N-terminal domain"/>
    <property type="match status" value="1"/>
</dbReference>
<dbReference type="Gene3D" id="1.10.287.180">
    <property type="entry name" value="Transcription elongation factor, GreA/GreB, N-terminal domain"/>
    <property type="match status" value="1"/>
</dbReference>
<dbReference type="NCBIfam" id="TIGR01462">
    <property type="entry name" value="greA"/>
    <property type="match status" value="1"/>
</dbReference>
<dbReference type="GO" id="GO:0070063">
    <property type="term" value="F:RNA polymerase binding"/>
    <property type="evidence" value="ECO:0007669"/>
    <property type="project" value="InterPro"/>
</dbReference>
<name>A0A6I6F6S1_9CLOT</name>
<comment type="similarity">
    <text evidence="1 9 10">Belongs to the GreA/GreB family.</text>
</comment>
<accession>A0A6I6F6S1</accession>
<dbReference type="Proteomes" id="UP000422764">
    <property type="component" value="Chromosome"/>
</dbReference>
<dbReference type="InterPro" id="IPR036805">
    <property type="entry name" value="Tscrpt_elong_fac_GreA/B_N_sf"/>
</dbReference>
<dbReference type="Pfam" id="PF01272">
    <property type="entry name" value="GreA_GreB"/>
    <property type="match status" value="1"/>
</dbReference>
<dbReference type="PANTHER" id="PTHR30437">
    <property type="entry name" value="TRANSCRIPTION ELONGATION FACTOR GREA"/>
    <property type="match status" value="1"/>
</dbReference>
<evidence type="ECO:0000256" key="8">
    <source>
        <dbReference type="ARBA" id="ARBA00030776"/>
    </source>
</evidence>
<evidence type="ECO:0000313" key="14">
    <source>
        <dbReference type="Proteomes" id="UP000422764"/>
    </source>
</evidence>
<keyword evidence="4" id="KW-0175">Coiled coil</keyword>
<gene>
    <name evidence="9 13" type="primary">greA</name>
    <name evidence="13" type="ORF">GOM49_13720</name>
</gene>
<dbReference type="InterPro" id="IPR036953">
    <property type="entry name" value="GreA/GreB_C_sf"/>
</dbReference>
<dbReference type="Gene3D" id="3.10.50.30">
    <property type="entry name" value="Transcription elongation factor, GreA/GreB, C-terminal domain"/>
    <property type="match status" value="1"/>
</dbReference>
<feature type="domain" description="Transcription elongation factor GreA/GreB C-terminal" evidence="11">
    <location>
        <begin position="79"/>
        <end position="153"/>
    </location>
</feature>
<dbReference type="NCBIfam" id="NF001263">
    <property type="entry name" value="PRK00226.1-4"/>
    <property type="match status" value="1"/>
</dbReference>
<proteinExistence type="inferred from homology"/>
<dbReference type="SUPFAM" id="SSF54534">
    <property type="entry name" value="FKBP-like"/>
    <property type="match status" value="1"/>
</dbReference>
<evidence type="ECO:0000256" key="7">
    <source>
        <dbReference type="ARBA" id="ARBA00024916"/>
    </source>
</evidence>
<keyword evidence="13" id="KW-0251">Elongation factor</keyword>
<evidence type="ECO:0000256" key="1">
    <source>
        <dbReference type="ARBA" id="ARBA00008213"/>
    </source>
</evidence>
<evidence type="ECO:0000256" key="2">
    <source>
        <dbReference type="ARBA" id="ARBA00013729"/>
    </source>
</evidence>
<keyword evidence="14" id="KW-1185">Reference proteome</keyword>
<sequence length="157" mass="18091">MYNFLTEEAIDKLKDEIEYRKVVVRRQINEDLKEARSHGDLSENFEYKSAKRDRARNESRIRYLERMIKTAKLIKDTTSKNEVGIGKVVSIRFLAEGEVEEFTIVTTVESDPLNNKISIESPLGHAIYKHKIGEEIAITSPQGEYSIVIENIKCKTV</sequence>
<comment type="function">
    <text evidence="7 9 10">Necessary for efficient RNA polymerase transcription elongation past template-encoded arresting sites. The arresting sites in DNA have the property of trapping a certain fraction of elongating RNA polymerases that pass through, resulting in locked ternary complexes. Cleavage of the nascent transcript by cleavage factors such as GreA or GreB allows the resumption of elongation from the new 3'terminus. GreA releases sequences of 2 to 3 nucleotides.</text>
</comment>
<keyword evidence="13" id="KW-0648">Protein biosynthesis</keyword>
<dbReference type="PANTHER" id="PTHR30437:SF4">
    <property type="entry name" value="TRANSCRIPTION ELONGATION FACTOR GREA"/>
    <property type="match status" value="1"/>
</dbReference>
<dbReference type="InterPro" id="IPR022691">
    <property type="entry name" value="Tscrpt_elong_fac_GreA/B_N"/>
</dbReference>
<evidence type="ECO:0000256" key="5">
    <source>
        <dbReference type="ARBA" id="ARBA00023125"/>
    </source>
</evidence>
<evidence type="ECO:0000256" key="4">
    <source>
        <dbReference type="ARBA" id="ARBA00023054"/>
    </source>
</evidence>
<dbReference type="GO" id="GO:0003677">
    <property type="term" value="F:DNA binding"/>
    <property type="evidence" value="ECO:0007669"/>
    <property type="project" value="UniProtKB-UniRule"/>
</dbReference>
<organism evidence="13 14">
    <name type="scientific">Clostridium bovifaecis</name>
    <dbReference type="NCBI Taxonomy" id="2184719"/>
    <lineage>
        <taxon>Bacteria</taxon>
        <taxon>Bacillati</taxon>
        <taxon>Bacillota</taxon>
        <taxon>Clostridia</taxon>
        <taxon>Eubacteriales</taxon>
        <taxon>Clostridiaceae</taxon>
        <taxon>Clostridium</taxon>
    </lineage>
</organism>
<dbReference type="HAMAP" id="MF_00105">
    <property type="entry name" value="GreA_GreB"/>
    <property type="match status" value="1"/>
</dbReference>
<dbReference type="FunFam" id="1.10.287.180:FF:000001">
    <property type="entry name" value="Transcription elongation factor GreA"/>
    <property type="match status" value="1"/>
</dbReference>
<dbReference type="EMBL" id="CP046522">
    <property type="protein sequence ID" value="QGU96008.1"/>
    <property type="molecule type" value="Genomic_DNA"/>
</dbReference>
<evidence type="ECO:0000256" key="10">
    <source>
        <dbReference type="RuleBase" id="RU000556"/>
    </source>
</evidence>
<dbReference type="Pfam" id="PF03449">
    <property type="entry name" value="GreA_GreB_N"/>
    <property type="match status" value="1"/>
</dbReference>
<dbReference type="GO" id="GO:0006354">
    <property type="term" value="P:DNA-templated transcription elongation"/>
    <property type="evidence" value="ECO:0007669"/>
    <property type="project" value="TreeGrafter"/>
</dbReference>
<dbReference type="InterPro" id="IPR006359">
    <property type="entry name" value="Tscrpt_elong_fac_GreA"/>
</dbReference>
<feature type="domain" description="Transcription elongation factor GreA/GreB N-terminal" evidence="12">
    <location>
        <begin position="4"/>
        <end position="72"/>
    </location>
</feature>
<evidence type="ECO:0000256" key="6">
    <source>
        <dbReference type="ARBA" id="ARBA00023163"/>
    </source>
</evidence>
<reference evidence="13 14" key="1">
    <citation type="submission" date="2019-12" db="EMBL/GenBank/DDBJ databases">
        <title>Genome sequenceing of Clostridium bovifaecis.</title>
        <authorList>
            <person name="Yao Y."/>
        </authorList>
    </citation>
    <scope>NUCLEOTIDE SEQUENCE [LARGE SCALE GENOMIC DNA]</scope>
    <source>
        <strain evidence="13 14">BXX</strain>
    </source>
</reference>
<keyword evidence="6 9" id="KW-0804">Transcription</keyword>
<dbReference type="GO" id="GO:0032784">
    <property type="term" value="P:regulation of DNA-templated transcription elongation"/>
    <property type="evidence" value="ECO:0007669"/>
    <property type="project" value="UniProtKB-UniRule"/>
</dbReference>
<dbReference type="InterPro" id="IPR001437">
    <property type="entry name" value="Tscrpt_elong_fac_GreA/B_C"/>
</dbReference>
<dbReference type="InterPro" id="IPR028624">
    <property type="entry name" value="Tscrpt_elong_fac_GreA/B"/>
</dbReference>
<evidence type="ECO:0000256" key="3">
    <source>
        <dbReference type="ARBA" id="ARBA00023015"/>
    </source>
</evidence>
<evidence type="ECO:0000313" key="13">
    <source>
        <dbReference type="EMBL" id="QGU96008.1"/>
    </source>
</evidence>
<dbReference type="PROSITE" id="PS00830">
    <property type="entry name" value="GREAB_2"/>
    <property type="match status" value="1"/>
</dbReference>
<evidence type="ECO:0000259" key="11">
    <source>
        <dbReference type="Pfam" id="PF01272"/>
    </source>
</evidence>
<evidence type="ECO:0000256" key="9">
    <source>
        <dbReference type="HAMAP-Rule" id="MF_00105"/>
    </source>
</evidence>
<keyword evidence="3 9" id="KW-0805">Transcription regulation</keyword>
<keyword evidence="5 9" id="KW-0238">DNA-binding</keyword>
<dbReference type="InterPro" id="IPR023459">
    <property type="entry name" value="Tscrpt_elong_fac_GreA/B_fam"/>
</dbReference>
<dbReference type="PIRSF" id="PIRSF006092">
    <property type="entry name" value="GreA_GreB"/>
    <property type="match status" value="1"/>
</dbReference>
<protein>
    <recommendedName>
        <fullName evidence="2 9">Transcription elongation factor GreA</fullName>
    </recommendedName>
    <alternativeName>
        <fullName evidence="8 9">Transcript cleavage factor GreA</fullName>
    </alternativeName>
</protein>
<dbReference type="InterPro" id="IPR018151">
    <property type="entry name" value="TF_GreA/GreB_CS"/>
</dbReference>
<dbReference type="AlphaFoldDB" id="A0A6I6F6S1"/>
<evidence type="ECO:0000259" key="12">
    <source>
        <dbReference type="Pfam" id="PF03449"/>
    </source>
</evidence>
<dbReference type="GO" id="GO:0003746">
    <property type="term" value="F:translation elongation factor activity"/>
    <property type="evidence" value="ECO:0007669"/>
    <property type="project" value="UniProtKB-KW"/>
</dbReference>